<evidence type="ECO:0000313" key="2">
    <source>
        <dbReference type="Proteomes" id="UP000796880"/>
    </source>
</evidence>
<organism evidence="1 2">
    <name type="scientific">Rhamnella rubrinervis</name>
    <dbReference type="NCBI Taxonomy" id="2594499"/>
    <lineage>
        <taxon>Eukaryota</taxon>
        <taxon>Viridiplantae</taxon>
        <taxon>Streptophyta</taxon>
        <taxon>Embryophyta</taxon>
        <taxon>Tracheophyta</taxon>
        <taxon>Spermatophyta</taxon>
        <taxon>Magnoliopsida</taxon>
        <taxon>eudicotyledons</taxon>
        <taxon>Gunneridae</taxon>
        <taxon>Pentapetalae</taxon>
        <taxon>rosids</taxon>
        <taxon>fabids</taxon>
        <taxon>Rosales</taxon>
        <taxon>Rhamnaceae</taxon>
        <taxon>rhamnoid group</taxon>
        <taxon>Rhamneae</taxon>
        <taxon>Rhamnella</taxon>
    </lineage>
</organism>
<proteinExistence type="predicted"/>
<keyword evidence="2" id="KW-1185">Reference proteome</keyword>
<protein>
    <submittedName>
        <fullName evidence="1">Uncharacterized protein</fullName>
    </submittedName>
</protein>
<reference evidence="1" key="1">
    <citation type="submission" date="2020-03" db="EMBL/GenBank/DDBJ databases">
        <title>A high-quality chromosome-level genome assembly of a woody plant with both climbing and erect habits, Rhamnella rubrinervis.</title>
        <authorList>
            <person name="Lu Z."/>
            <person name="Yang Y."/>
            <person name="Zhu X."/>
            <person name="Sun Y."/>
        </authorList>
    </citation>
    <scope>NUCLEOTIDE SEQUENCE</scope>
    <source>
        <strain evidence="1">BYM</strain>
        <tissue evidence="1">Leaf</tissue>
    </source>
</reference>
<dbReference type="Proteomes" id="UP000796880">
    <property type="component" value="Unassembled WGS sequence"/>
</dbReference>
<accession>A0A8K0GRJ3</accession>
<sequence>MAWSVLGDILIRESKSWVSSAQRCPPRMVSILGVSFPERLNLRRRFSPWLGRTTRRSRLFCSNQPALATSCFERHRKPPACLLILSRVSFRCCDCEWIAPIPSRRVDPHVHRSSWYSDFRSKTKRYLGMVCWRVLGNRPLMVLVQNFDRGPPAKAVYVEFCSPEAVKFHA</sequence>
<dbReference type="AlphaFoldDB" id="A0A8K0GRJ3"/>
<gene>
    <name evidence="1" type="ORF">FNV43_RR21872</name>
</gene>
<evidence type="ECO:0000313" key="1">
    <source>
        <dbReference type="EMBL" id="KAF3434786.1"/>
    </source>
</evidence>
<comment type="caution">
    <text evidence="1">The sequence shown here is derived from an EMBL/GenBank/DDBJ whole genome shotgun (WGS) entry which is preliminary data.</text>
</comment>
<name>A0A8K0GRJ3_9ROSA</name>
<dbReference type="EMBL" id="VOIH02000010">
    <property type="protein sequence ID" value="KAF3434786.1"/>
    <property type="molecule type" value="Genomic_DNA"/>
</dbReference>